<proteinExistence type="predicted"/>
<accession>A0ABS8CKM3</accession>
<dbReference type="Proteomes" id="UP001198571">
    <property type="component" value="Unassembled WGS sequence"/>
</dbReference>
<dbReference type="EMBL" id="JACDXX010000003">
    <property type="protein sequence ID" value="MCB5409400.1"/>
    <property type="molecule type" value="Genomic_DNA"/>
</dbReference>
<protein>
    <recommendedName>
        <fullName evidence="4">Excinuclease ABC subunit A</fullName>
    </recommendedName>
</protein>
<reference evidence="2 3" key="1">
    <citation type="submission" date="2020-07" db="EMBL/GenBank/DDBJ databases">
        <title>Pseudogemmobacter sp. nov., isolated from poultry manure in Taiwan.</title>
        <authorList>
            <person name="Lin S.-Y."/>
            <person name="Tang Y.-S."/>
            <person name="Young C.-C."/>
        </authorList>
    </citation>
    <scope>NUCLEOTIDE SEQUENCE [LARGE SCALE GENOMIC DNA]</scope>
    <source>
        <strain evidence="2 3">CC-YST710</strain>
    </source>
</reference>
<evidence type="ECO:0008006" key="4">
    <source>
        <dbReference type="Google" id="ProtNLM"/>
    </source>
</evidence>
<name>A0ABS8CKM3_9RHOB</name>
<evidence type="ECO:0000256" key="1">
    <source>
        <dbReference type="SAM" id="SignalP"/>
    </source>
</evidence>
<keyword evidence="1" id="KW-0732">Signal</keyword>
<gene>
    <name evidence="2" type="ORF">H0485_05205</name>
</gene>
<dbReference type="RefSeq" id="WP_226934287.1">
    <property type="nucleotide sequence ID" value="NZ_JACDXX010000003.1"/>
</dbReference>
<comment type="caution">
    <text evidence="2">The sequence shown here is derived from an EMBL/GenBank/DDBJ whole genome shotgun (WGS) entry which is preliminary data.</text>
</comment>
<keyword evidence="3" id="KW-1185">Reference proteome</keyword>
<feature type="signal peptide" evidence="1">
    <location>
        <begin position="1"/>
        <end position="23"/>
    </location>
</feature>
<feature type="chain" id="PRO_5046663497" description="Excinuclease ABC subunit A" evidence="1">
    <location>
        <begin position="24"/>
        <end position="130"/>
    </location>
</feature>
<organism evidence="2 3">
    <name type="scientific">Pseudogemmobacter faecipullorum</name>
    <dbReference type="NCBI Taxonomy" id="2755041"/>
    <lineage>
        <taxon>Bacteria</taxon>
        <taxon>Pseudomonadati</taxon>
        <taxon>Pseudomonadota</taxon>
        <taxon>Alphaproteobacteria</taxon>
        <taxon>Rhodobacterales</taxon>
        <taxon>Paracoccaceae</taxon>
        <taxon>Pseudogemmobacter</taxon>
    </lineage>
</organism>
<evidence type="ECO:0000313" key="3">
    <source>
        <dbReference type="Proteomes" id="UP001198571"/>
    </source>
</evidence>
<evidence type="ECO:0000313" key="2">
    <source>
        <dbReference type="EMBL" id="MCB5409400.1"/>
    </source>
</evidence>
<sequence length="130" mass="14369">MAVSFNLSAAIFAATLLAGPALAEAKKHRGAHGDDYVAAHCPPGLARKNPPCVPPGQAGKLHKKHREDRQHRIGERLDPGHVILIRDPGRYGLALRNGWTYYRDPYGIYRVDPETRKILAILDLIEAFAK</sequence>